<dbReference type="InterPro" id="IPR001633">
    <property type="entry name" value="EAL_dom"/>
</dbReference>
<dbReference type="RefSeq" id="WP_279731436.1">
    <property type="nucleotide sequence ID" value="NZ_JAOCKX010000036.1"/>
</dbReference>
<dbReference type="Gene3D" id="3.20.20.450">
    <property type="entry name" value="EAL domain"/>
    <property type="match status" value="1"/>
</dbReference>
<dbReference type="InterPro" id="IPR029787">
    <property type="entry name" value="Nucleotide_cyclase"/>
</dbReference>
<name>A0AA42X088_SPHYA</name>
<dbReference type="SUPFAM" id="SSF55073">
    <property type="entry name" value="Nucleotide cyclase"/>
    <property type="match status" value="1"/>
</dbReference>
<feature type="domain" description="GGDEF" evidence="3">
    <location>
        <begin position="205"/>
        <end position="337"/>
    </location>
</feature>
<evidence type="ECO:0000259" key="3">
    <source>
        <dbReference type="PROSITE" id="PS50887"/>
    </source>
</evidence>
<sequence length="631" mass="67712">MFLGDPSLLRFQNEILRMIANGEPLFDTMRQLCLRVEKTWPGVLCSVFAIDRTGVMRPLAAPSFPEAYSQAHDGVAIGPDTDAPGRAASSRKPVLLEDLASDPRASHSAAIIHGLGVSACWSLPVLGAAGDTLAVMNLYFHGARQVADVEREVAEACVELCETAFRRHESTLDRDRRANVDALTGLANRAAYNGAMAQLRCDDVGSWALFIIDLDNLKIVNDTFGHLAGDALIRAASARIARAMAPDVTYRIGGDEFAVILQQPANVADLNAAAERVFDELEVAADCDGHTVVPRATIGGATLSKTERTATSVGEAADFALYHAKETGRGGFVRYWPGIGSRITSRRAAIRDVSEALAENRIEAHYQPILRLDTGLIVGLEALCRLRSRSGDLLPAGSFQEATTDAHVASELTARMMAIVAADIVHWQNAGLLVEQVSLNVSTADFYTGSLAKKVSETFSKAGIGLNKIVLEISEDVYLGRNDRVVAREIEVLRAAGVRVALDDFGTGYASLTHLVNVPVDIIKIDRAFVARLWPDDPSTIIVEGLIEIARRLGVAVVAVGIETEVQASQLWAMGCGLGQGYAFAYPADRDATGTLLYRHAASGAGTSPLYADRPLSRPNGRVSKRRTSVA</sequence>
<dbReference type="SMART" id="SM00052">
    <property type="entry name" value="EAL"/>
    <property type="match status" value="1"/>
</dbReference>
<evidence type="ECO:0000313" key="5">
    <source>
        <dbReference type="Proteomes" id="UP001162318"/>
    </source>
</evidence>
<dbReference type="Gene3D" id="3.30.70.270">
    <property type="match status" value="1"/>
</dbReference>
<comment type="caution">
    <text evidence="4">The sequence shown here is derived from an EMBL/GenBank/DDBJ whole genome shotgun (WGS) entry which is preliminary data.</text>
</comment>
<accession>A0AA42X088</accession>
<evidence type="ECO:0000256" key="1">
    <source>
        <dbReference type="SAM" id="MobiDB-lite"/>
    </source>
</evidence>
<dbReference type="SUPFAM" id="SSF55781">
    <property type="entry name" value="GAF domain-like"/>
    <property type="match status" value="1"/>
</dbReference>
<gene>
    <name evidence="4" type="ORF">N5J77_20520</name>
</gene>
<dbReference type="NCBIfam" id="TIGR00254">
    <property type="entry name" value="GGDEF"/>
    <property type="match status" value="1"/>
</dbReference>
<dbReference type="InterPro" id="IPR000160">
    <property type="entry name" value="GGDEF_dom"/>
</dbReference>
<organism evidence="4 5">
    <name type="scientific">Sphingobium yanoikuyae</name>
    <name type="common">Sphingomonas yanoikuyae</name>
    <dbReference type="NCBI Taxonomy" id="13690"/>
    <lineage>
        <taxon>Bacteria</taxon>
        <taxon>Pseudomonadati</taxon>
        <taxon>Pseudomonadota</taxon>
        <taxon>Alphaproteobacteria</taxon>
        <taxon>Sphingomonadales</taxon>
        <taxon>Sphingomonadaceae</taxon>
        <taxon>Sphingobium</taxon>
    </lineage>
</organism>
<dbReference type="Pfam" id="PF00563">
    <property type="entry name" value="EAL"/>
    <property type="match status" value="1"/>
</dbReference>
<dbReference type="Pfam" id="PF13185">
    <property type="entry name" value="GAF_2"/>
    <property type="match status" value="1"/>
</dbReference>
<dbReference type="PROSITE" id="PS50887">
    <property type="entry name" value="GGDEF"/>
    <property type="match status" value="1"/>
</dbReference>
<dbReference type="InterPro" id="IPR003018">
    <property type="entry name" value="GAF"/>
</dbReference>
<dbReference type="GO" id="GO:0071111">
    <property type="term" value="F:cyclic-guanylate-specific phosphodiesterase activity"/>
    <property type="evidence" value="ECO:0007669"/>
    <property type="project" value="InterPro"/>
</dbReference>
<evidence type="ECO:0000259" key="2">
    <source>
        <dbReference type="PROSITE" id="PS50883"/>
    </source>
</evidence>
<dbReference type="InterPro" id="IPR050706">
    <property type="entry name" value="Cyclic-di-GMP_PDE-like"/>
</dbReference>
<dbReference type="Proteomes" id="UP001162318">
    <property type="component" value="Unassembled WGS sequence"/>
</dbReference>
<dbReference type="PANTHER" id="PTHR33121:SF70">
    <property type="entry name" value="SIGNALING PROTEIN YKOW"/>
    <property type="match status" value="1"/>
</dbReference>
<feature type="region of interest" description="Disordered" evidence="1">
    <location>
        <begin position="609"/>
        <end position="631"/>
    </location>
</feature>
<dbReference type="InterPro" id="IPR043128">
    <property type="entry name" value="Rev_trsase/Diguanyl_cyclase"/>
</dbReference>
<dbReference type="PROSITE" id="PS50883">
    <property type="entry name" value="EAL"/>
    <property type="match status" value="1"/>
</dbReference>
<protein>
    <submittedName>
        <fullName evidence="4">EAL domain-containing protein</fullName>
    </submittedName>
</protein>
<feature type="domain" description="EAL" evidence="2">
    <location>
        <begin position="346"/>
        <end position="601"/>
    </location>
</feature>
<dbReference type="AlphaFoldDB" id="A0AA42X088"/>
<dbReference type="PANTHER" id="PTHR33121">
    <property type="entry name" value="CYCLIC DI-GMP PHOSPHODIESTERASE PDEF"/>
    <property type="match status" value="1"/>
</dbReference>
<dbReference type="InterPro" id="IPR029016">
    <property type="entry name" value="GAF-like_dom_sf"/>
</dbReference>
<dbReference type="SUPFAM" id="SSF141868">
    <property type="entry name" value="EAL domain-like"/>
    <property type="match status" value="1"/>
</dbReference>
<dbReference type="SMART" id="SM00267">
    <property type="entry name" value="GGDEF"/>
    <property type="match status" value="1"/>
</dbReference>
<dbReference type="InterPro" id="IPR035919">
    <property type="entry name" value="EAL_sf"/>
</dbReference>
<dbReference type="Pfam" id="PF00990">
    <property type="entry name" value="GGDEF"/>
    <property type="match status" value="1"/>
</dbReference>
<evidence type="ECO:0000313" key="4">
    <source>
        <dbReference type="EMBL" id="MDH2133522.1"/>
    </source>
</evidence>
<reference evidence="4" key="1">
    <citation type="submission" date="2022-09" db="EMBL/GenBank/DDBJ databases">
        <title>Intensive care unit water sources are persistently colonized with multi-drug resistant bacteria and are the site of extensive horizontal gene transfer of antibiotic resistance genes.</title>
        <authorList>
            <person name="Diorio-Toth L."/>
        </authorList>
    </citation>
    <scope>NUCLEOTIDE SEQUENCE</scope>
    <source>
        <strain evidence="4">GD03659</strain>
    </source>
</reference>
<dbReference type="CDD" id="cd01949">
    <property type="entry name" value="GGDEF"/>
    <property type="match status" value="1"/>
</dbReference>
<dbReference type="EMBL" id="JAOCKX010000036">
    <property type="protein sequence ID" value="MDH2133522.1"/>
    <property type="molecule type" value="Genomic_DNA"/>
</dbReference>
<proteinExistence type="predicted"/>
<dbReference type="Gene3D" id="3.30.450.40">
    <property type="match status" value="1"/>
</dbReference>
<dbReference type="CDD" id="cd01948">
    <property type="entry name" value="EAL"/>
    <property type="match status" value="1"/>
</dbReference>